<dbReference type="InterPro" id="IPR026891">
    <property type="entry name" value="Fn3-like"/>
</dbReference>
<comment type="caution">
    <text evidence="13">The sequence shown here is derived from an EMBL/GenBank/DDBJ whole genome shotgun (WGS) entry which is preliminary data.</text>
</comment>
<evidence type="ECO:0000256" key="3">
    <source>
        <dbReference type="ARBA" id="ARBA00005336"/>
    </source>
</evidence>
<dbReference type="Pfam" id="PF07691">
    <property type="entry name" value="PA14"/>
    <property type="match status" value="1"/>
</dbReference>
<dbReference type="EMBL" id="JAESDN010000003">
    <property type="protein sequence ID" value="KAG7053070.1"/>
    <property type="molecule type" value="Genomic_DNA"/>
</dbReference>
<dbReference type="InterPro" id="IPR037524">
    <property type="entry name" value="PA14/GLEYA"/>
</dbReference>
<dbReference type="InterPro" id="IPR035396">
    <property type="entry name" value="Bac_rhamnosid6H"/>
</dbReference>
<gene>
    <name evidence="13" type="ORF">JMJ77_000162</name>
</gene>
<comment type="similarity">
    <text evidence="3 10">Belongs to the glycosyl hydrolase 3 family.</text>
</comment>
<evidence type="ECO:0000313" key="13">
    <source>
        <dbReference type="EMBL" id="KAG7053070.1"/>
    </source>
</evidence>
<organism evidence="13 14">
    <name type="scientific">Colletotrichum scovillei</name>
    <dbReference type="NCBI Taxonomy" id="1209932"/>
    <lineage>
        <taxon>Eukaryota</taxon>
        <taxon>Fungi</taxon>
        <taxon>Dikarya</taxon>
        <taxon>Ascomycota</taxon>
        <taxon>Pezizomycotina</taxon>
        <taxon>Sordariomycetes</taxon>
        <taxon>Hypocreomycetidae</taxon>
        <taxon>Glomerellales</taxon>
        <taxon>Glomerellaceae</taxon>
        <taxon>Colletotrichum</taxon>
        <taxon>Colletotrichum acutatum species complex</taxon>
    </lineage>
</organism>
<dbReference type="GO" id="GO:0008422">
    <property type="term" value="F:beta-glucosidase activity"/>
    <property type="evidence" value="ECO:0007669"/>
    <property type="project" value="UniProtKB-EC"/>
</dbReference>
<evidence type="ECO:0000256" key="9">
    <source>
        <dbReference type="ARBA" id="ARBA00023326"/>
    </source>
</evidence>
<evidence type="ECO:0000256" key="4">
    <source>
        <dbReference type="ARBA" id="ARBA00022801"/>
    </source>
</evidence>
<dbReference type="InterPro" id="IPR001764">
    <property type="entry name" value="Glyco_hydro_3_N"/>
</dbReference>
<name>A0A9P7R8W4_9PEZI</name>
<evidence type="ECO:0000259" key="12">
    <source>
        <dbReference type="PROSITE" id="PS51820"/>
    </source>
</evidence>
<comment type="pathway">
    <text evidence="2 10">Glycan metabolism; cellulose degradation.</text>
</comment>
<keyword evidence="7 10" id="KW-0119">Carbohydrate metabolism</keyword>
<dbReference type="PANTHER" id="PTHR42715">
    <property type="entry name" value="BETA-GLUCOSIDASE"/>
    <property type="match status" value="1"/>
</dbReference>
<keyword evidence="9 10" id="KW-0624">Polysaccharide degradation</keyword>
<dbReference type="InterPro" id="IPR050288">
    <property type="entry name" value="Cellulose_deg_GH3"/>
</dbReference>
<evidence type="ECO:0000256" key="6">
    <source>
        <dbReference type="ARBA" id="ARBA00023180"/>
    </source>
</evidence>
<dbReference type="InterPro" id="IPR012341">
    <property type="entry name" value="6hp_glycosidase-like_sf"/>
</dbReference>
<dbReference type="Gene3D" id="3.20.20.300">
    <property type="entry name" value="Glycoside hydrolase, family 3, N-terminal domain"/>
    <property type="match status" value="1"/>
</dbReference>
<dbReference type="Gene3D" id="3.40.50.1700">
    <property type="entry name" value="Glycoside hydrolase family 3 C-terminal domain"/>
    <property type="match status" value="1"/>
</dbReference>
<dbReference type="EC" id="3.2.1.21" evidence="10"/>
<evidence type="ECO:0000259" key="11">
    <source>
        <dbReference type="PROSITE" id="PS50245"/>
    </source>
</evidence>
<dbReference type="PROSITE" id="PS50245">
    <property type="entry name" value="CAP_GLY_2"/>
    <property type="match status" value="1"/>
</dbReference>
<feature type="domain" description="CAP-Gly" evidence="11">
    <location>
        <begin position="861"/>
        <end position="916"/>
    </location>
</feature>
<accession>A0A9P7R8W4</accession>
<evidence type="ECO:0000256" key="1">
    <source>
        <dbReference type="ARBA" id="ARBA00000448"/>
    </source>
</evidence>
<dbReference type="InterPro" id="IPR017853">
    <property type="entry name" value="GH"/>
</dbReference>
<protein>
    <recommendedName>
        <fullName evidence="10">beta-glucosidase</fullName>
        <ecNumber evidence="10">3.2.1.21</ecNumber>
    </recommendedName>
</protein>
<dbReference type="PRINTS" id="PR00133">
    <property type="entry name" value="GLHYDRLASE3"/>
</dbReference>
<dbReference type="GO" id="GO:0030245">
    <property type="term" value="P:cellulose catabolic process"/>
    <property type="evidence" value="ECO:0007669"/>
    <property type="project" value="UniProtKB-KW"/>
</dbReference>
<evidence type="ECO:0000256" key="5">
    <source>
        <dbReference type="ARBA" id="ARBA00023001"/>
    </source>
</evidence>
<dbReference type="PROSITE" id="PS00775">
    <property type="entry name" value="GLYCOSYL_HYDROL_F3"/>
    <property type="match status" value="1"/>
</dbReference>
<dbReference type="InterPro" id="IPR008928">
    <property type="entry name" value="6-hairpin_glycosidase_sf"/>
</dbReference>
<dbReference type="InterPro" id="IPR011658">
    <property type="entry name" value="PA14_dom"/>
</dbReference>
<dbReference type="Pfam" id="PF01915">
    <property type="entry name" value="Glyco_hydro_3_C"/>
    <property type="match status" value="1"/>
</dbReference>
<evidence type="ECO:0000256" key="7">
    <source>
        <dbReference type="ARBA" id="ARBA00023277"/>
    </source>
</evidence>
<keyword evidence="14" id="KW-1185">Reference proteome</keyword>
<dbReference type="PROSITE" id="PS51820">
    <property type="entry name" value="PA14"/>
    <property type="match status" value="1"/>
</dbReference>
<dbReference type="Gene3D" id="1.50.10.10">
    <property type="match status" value="1"/>
</dbReference>
<dbReference type="Gene3D" id="2.60.120.260">
    <property type="entry name" value="Galactose-binding domain-like"/>
    <property type="match status" value="2"/>
</dbReference>
<dbReference type="Pfam" id="PF14310">
    <property type="entry name" value="Fn3-like"/>
    <property type="match status" value="1"/>
</dbReference>
<dbReference type="Gene3D" id="2.60.40.10">
    <property type="entry name" value="Immunoglobulins"/>
    <property type="match status" value="1"/>
</dbReference>
<dbReference type="Gene3D" id="2.60.420.10">
    <property type="entry name" value="Maltose phosphorylase, domain 3"/>
    <property type="match status" value="1"/>
</dbReference>
<keyword evidence="6" id="KW-0325">Glycoprotein</keyword>
<evidence type="ECO:0000256" key="2">
    <source>
        <dbReference type="ARBA" id="ARBA00004987"/>
    </source>
</evidence>
<dbReference type="InterPro" id="IPR000938">
    <property type="entry name" value="CAP-Gly_domain"/>
</dbReference>
<dbReference type="InterPro" id="IPR036881">
    <property type="entry name" value="Glyco_hydro_3_C_sf"/>
</dbReference>
<dbReference type="InterPro" id="IPR013783">
    <property type="entry name" value="Ig-like_fold"/>
</dbReference>
<sequence>MTISYIPKEVAIFDVEDVLEKLTVQEKIDLLAGIDFWHTKSIPRLGVPSIRLSDGPNGVRGTRFFNGVPAACFPCGTGLAATWDAGLLREAGTLMGLEARAKGAHILLGPTVNMQRSPLGGRGFESFSEDPVLAGQSAAAVVAGIQSTGVQAAIKHFVGNDQEHERMAVDSRITDRALREIYLLPFQIAVRDANPASFMTAYNKVNGLHVSEDATILQSILRDQWEWEGLIMSDWYGTYSTIEAIEAGLDLEMPGPTRWRGQLVKHALASRRLLPETVDERVRAVLKAVRRAALTGIPEGAEENGRDLPETSALLRKIAGDSIVLLRNENSTLPFSKEKTVLVIGPNAKAAVYCGGGSATLRPYYAVTPFDAIYEQAKDVVYSVGCYAHKMLPILGPRLKTADGQAGVTFRAYTAPETDSDRQPVDTLHLVDTNLYFADYYHPEITEDLWWGEIEASFTAEETGDFEFGLTVHGTANLYIDGELAIDNETAQRGGGSFFNVGTVEETGTKALVAGQTYNITVKFASGAASKVKDVDGVVSFGGGGVRIGGVEVRDADEEIRRAAELAKSVDQVVICVGLNADFEQEGHDRPHMDLPGRTDDLVSAVAAANLSTTVVVQSGTPVTMPWADSVSAIIQAWYGGNETGNSIADVLFGNVNPSGKLPLSFPVRVEDNPAFLNYRSDQGRVLYGEDVFIGYRYYEAVKRSVLYPFGWGLSYTTFSVDGLQVSHGVKDGDEKIMVRVGLNNTGKVDGSEVVQVYVSPQHPSITRPKKELKGFSKTYAKAGQSTQVEVVLSKKYALSYWDEPRKQWGLEAGNYDILVGTSSLETPLAATVKVEKTSWWSDPKYMWKMLFINGQHVFSGPVKGDEHLWFYDEIDIKPFLKAGVNRISVRVLRFFHATQYATSFPRLPIPGLFVRSLAANDGVILPVRSDSSWKAAIDRATVLRIDQKEDDFLHIYEDVDARKASGLDWVSAKQLELPTSHGITPPWVLSPRMIPKPTTTSQVLAAVHNIKSSISQASWESFLKDGAGTLRLPAGTHHHIEVEAEIHLTAMLAFRFRRPQTSGSTLRVRYSEAYEEEPEYVPYIRRKGDRRDTTKSLFGPEDKYIFAGSSGAHASSEIAYSLDAAEFEAFSPFHFRTLRFMSIDIQVDQGSDLEFVGIVLDQVHYPLDIKSGLTLVSTDDHQKTYQRLWENSARTLTNCMHDCYEDCPFYEQLQYAMDVRSSCLFTYVLSGDDRMARQAIIQLYNSYRPSIGLIASRSPAHVFQVIPHFSLFWICTVADHFTHYGDGDFTRKFLAVCDGILSSFAQRLNAETGLISSDCQSVRTHWDFVDWTTQWRPMGIPPAAERTGTQTFTNFLYAYTLKTIAETVKDLGRPALAQEYRSRADDIILATQKHCRVGAVFTDGVAAIADHSLDFSQHNQIWAVLCGATGGEEARQLLTYCFDHGPVASKLLTASGQPVTFTKVSTAMSFYALRALSEVGGDLYDKTFHSFWDPWRYQLRQNLTTWCEDEVTLRSDCHAWSAVPLYEFTTEVAGIKPLEPGWRAISCAPRFNLFSEFDAKVALGGELAPGIARVRWSREVGTDELSLSVVLQDIPVEEPIRVSVKLPSGVEEHFGRDLKFNLQLK</sequence>
<evidence type="ECO:0000256" key="8">
    <source>
        <dbReference type="ARBA" id="ARBA00023295"/>
    </source>
</evidence>
<dbReference type="SMART" id="SM00758">
    <property type="entry name" value="PA14"/>
    <property type="match status" value="1"/>
</dbReference>
<dbReference type="SUPFAM" id="SSF51445">
    <property type="entry name" value="(Trans)glycosidases"/>
    <property type="match status" value="1"/>
</dbReference>
<dbReference type="PANTHER" id="PTHR42715:SF27">
    <property type="entry name" value="BETA-GLUCOSIDASE-RELATED"/>
    <property type="match status" value="1"/>
</dbReference>
<evidence type="ECO:0000313" key="14">
    <source>
        <dbReference type="Proteomes" id="UP000699042"/>
    </source>
</evidence>
<keyword evidence="4 10" id="KW-0378">Hydrolase</keyword>
<dbReference type="SUPFAM" id="SSF48208">
    <property type="entry name" value="Six-hairpin glycosidases"/>
    <property type="match status" value="1"/>
</dbReference>
<dbReference type="FunFam" id="3.20.20.300:FF:000006">
    <property type="entry name" value="Beta-glucosidase H"/>
    <property type="match status" value="1"/>
</dbReference>
<proteinExistence type="inferred from homology"/>
<feature type="domain" description="PA14" evidence="12">
    <location>
        <begin position="403"/>
        <end position="564"/>
    </location>
</feature>
<reference evidence="13" key="1">
    <citation type="submission" date="2021-05" db="EMBL/GenBank/DDBJ databases">
        <title>Comparative genomics of three Colletotrichum scovillei strains and genetic complementation revealed genes involved fungal growth and virulence on chili pepper.</title>
        <authorList>
            <person name="Hsieh D.-K."/>
            <person name="Chuang S.-C."/>
            <person name="Chen C.-Y."/>
            <person name="Chao Y.-T."/>
            <person name="Lu M.-Y.J."/>
            <person name="Lee M.-H."/>
            <person name="Shih M.-C."/>
        </authorList>
    </citation>
    <scope>NUCLEOTIDE SEQUENCE</scope>
    <source>
        <strain evidence="13">Coll-153</strain>
    </source>
</reference>
<dbReference type="SUPFAM" id="SSF52279">
    <property type="entry name" value="Beta-D-glucan exohydrolase, C-terminal domain"/>
    <property type="match status" value="1"/>
</dbReference>
<comment type="catalytic activity">
    <reaction evidence="1 10">
        <text>Hydrolysis of terminal, non-reducing beta-D-glucosyl residues with release of beta-D-glucose.</text>
        <dbReference type="EC" id="3.2.1.21"/>
    </reaction>
</comment>
<evidence type="ECO:0000256" key="10">
    <source>
        <dbReference type="RuleBase" id="RU361161"/>
    </source>
</evidence>
<keyword evidence="8 10" id="KW-0326">Glycosidase</keyword>
<dbReference type="Pfam" id="PF00933">
    <property type="entry name" value="Glyco_hydro_3"/>
    <property type="match status" value="1"/>
</dbReference>
<dbReference type="InterPro" id="IPR036962">
    <property type="entry name" value="Glyco_hydro_3_N_sf"/>
</dbReference>
<dbReference type="Pfam" id="PF17389">
    <property type="entry name" value="Bac_rhamnosid6H"/>
    <property type="match status" value="1"/>
</dbReference>
<dbReference type="InterPro" id="IPR002772">
    <property type="entry name" value="Glyco_hydro_3_C"/>
</dbReference>
<dbReference type="Proteomes" id="UP000699042">
    <property type="component" value="Unassembled WGS sequence"/>
</dbReference>
<dbReference type="SMART" id="SM01217">
    <property type="entry name" value="Fn3_like"/>
    <property type="match status" value="1"/>
</dbReference>
<keyword evidence="5" id="KW-0136">Cellulose degradation</keyword>
<dbReference type="FunFam" id="2.60.40.10:FF:000495">
    <property type="entry name" value="Periplasmic beta-glucosidase"/>
    <property type="match status" value="1"/>
</dbReference>
<dbReference type="InterPro" id="IPR019800">
    <property type="entry name" value="Glyco_hydro_3_AS"/>
</dbReference>